<dbReference type="RefSeq" id="WP_136641020.1">
    <property type="nucleotide sequence ID" value="NZ_QYRT01000006.1"/>
</dbReference>
<proteinExistence type="predicted"/>
<dbReference type="SUPFAM" id="SSF51735">
    <property type="entry name" value="NAD(P)-binding Rossmann-fold domains"/>
    <property type="match status" value="1"/>
</dbReference>
<dbReference type="Pfam" id="PF01370">
    <property type="entry name" value="Epimerase"/>
    <property type="match status" value="1"/>
</dbReference>
<evidence type="ECO:0000313" key="3">
    <source>
        <dbReference type="Proteomes" id="UP000306192"/>
    </source>
</evidence>
<dbReference type="AlphaFoldDB" id="A0A4T2C565"/>
<dbReference type="Proteomes" id="UP000306192">
    <property type="component" value="Unassembled WGS sequence"/>
</dbReference>
<accession>A0A4T2C565</accession>
<sequence length="347" mass="37007">MRIVVVGATGNLGTALLTRLQSEPAVTQIVGVARRVPNTAAAPYSAVEWHPLDIADDRATERLATVFAGADAVVHLGWALQPNRDEATLWRTNVTGTRAILAAVARAGVPHILAASSVGAYSAGPKHRRVDENWPTGGLHTSHYSRHKAVNERAFERFEAENPGVRVTLMRPGLVFQRRAAAELHGLFLGPLLPTGWLGLIRPPVVPLPVQTIFQAVHASDVADAFCRAIDRREAGAFNLAAEPVLTPPLIAEALGASRSVPVRLAAARLLVWATWKLRLQPTDPGWIDIAAGVPVMSTERARTVLGWSPQVSATDALAEVVQGLADGSRVMASPPLSGQHSPRSRG</sequence>
<dbReference type="EMBL" id="QYRT01000006">
    <property type="protein sequence ID" value="TIH39307.1"/>
    <property type="molecule type" value="Genomic_DNA"/>
</dbReference>
<feature type="domain" description="NAD-dependent epimerase/dehydratase" evidence="1">
    <location>
        <begin position="3"/>
        <end position="240"/>
    </location>
</feature>
<dbReference type="PANTHER" id="PTHR43245">
    <property type="entry name" value="BIFUNCTIONAL POLYMYXIN RESISTANCE PROTEIN ARNA"/>
    <property type="match status" value="1"/>
</dbReference>
<dbReference type="Gene3D" id="3.40.50.720">
    <property type="entry name" value="NAD(P)-binding Rossmann-like Domain"/>
    <property type="match status" value="1"/>
</dbReference>
<reference evidence="2 3" key="1">
    <citation type="journal article" date="2019" name="Microorganisms">
        <title>Systematic Affiliation and Genome Analysis of Subtercola vilae DB165(T) with Particular Emphasis on Cold Adaptation of an Isolate from a High-Altitude Cold Volcano Lake.</title>
        <authorList>
            <person name="Villalobos A.S."/>
            <person name="Wiese J."/>
            <person name="Imhoff J.F."/>
            <person name="Dorador C."/>
            <person name="Keller A."/>
            <person name="Hentschel U."/>
        </authorList>
    </citation>
    <scope>NUCLEOTIDE SEQUENCE [LARGE SCALE GENOMIC DNA]</scope>
    <source>
        <strain evidence="2 3">DB165</strain>
    </source>
</reference>
<dbReference type="InterPro" id="IPR036291">
    <property type="entry name" value="NAD(P)-bd_dom_sf"/>
</dbReference>
<keyword evidence="3" id="KW-1185">Reference proteome</keyword>
<organism evidence="2 3">
    <name type="scientific">Subtercola vilae</name>
    <dbReference type="NCBI Taxonomy" id="2056433"/>
    <lineage>
        <taxon>Bacteria</taxon>
        <taxon>Bacillati</taxon>
        <taxon>Actinomycetota</taxon>
        <taxon>Actinomycetes</taxon>
        <taxon>Micrococcales</taxon>
        <taxon>Microbacteriaceae</taxon>
        <taxon>Subtercola</taxon>
    </lineage>
</organism>
<evidence type="ECO:0000313" key="2">
    <source>
        <dbReference type="EMBL" id="TIH39307.1"/>
    </source>
</evidence>
<protein>
    <submittedName>
        <fullName evidence="2">NAD-dependent epimerase/dehydratase family protein</fullName>
    </submittedName>
</protein>
<dbReference type="InterPro" id="IPR001509">
    <property type="entry name" value="Epimerase_deHydtase"/>
</dbReference>
<comment type="caution">
    <text evidence="2">The sequence shown here is derived from an EMBL/GenBank/DDBJ whole genome shotgun (WGS) entry which is preliminary data.</text>
</comment>
<dbReference type="InterPro" id="IPR050177">
    <property type="entry name" value="Lipid_A_modif_metabolic_enz"/>
</dbReference>
<name>A0A4T2C565_9MICO</name>
<dbReference type="PANTHER" id="PTHR43245:SF52">
    <property type="entry name" value="NAD-DEPENDENT EPIMERASE_DEHYDRATASE"/>
    <property type="match status" value="1"/>
</dbReference>
<dbReference type="OrthoDB" id="3338687at2"/>
<gene>
    <name evidence="2" type="ORF">D4765_04305</name>
</gene>
<evidence type="ECO:0000259" key="1">
    <source>
        <dbReference type="Pfam" id="PF01370"/>
    </source>
</evidence>